<dbReference type="PANTHER" id="PTHR10174">
    <property type="entry name" value="ALPHA-TOCOPHEROL TRANSFER PROTEIN-RELATED"/>
    <property type="match status" value="1"/>
</dbReference>
<protein>
    <recommendedName>
        <fullName evidence="1">CRAL-TRIO domain-containing protein</fullName>
    </recommendedName>
</protein>
<gene>
    <name evidence="2" type="ORF">CHIRRI_LOCUS8184</name>
</gene>
<proteinExistence type="predicted"/>
<sequence>MSESMKSIIEANKEILEEFEKWTLTQSHIPKNIKRIILFRYLKVCDFNLEESKKLLDINIKFRVKHQYLFRNRDVDSEEFQRIIKAVHFTRLPKLSKEGYSIEIHQIVDPNASNFNLTHLFRACFMIHDMNDTIEHTENGVVAIFDAEKFTFQHLIKLLSHPSASMHFLQYGQEATCMEIKQVHIINCSSVINRVVSFLKPFFTKELYEKLHLHTSGYETLHNFVDKDCLPIEFGGCEGSLNDYMEDTLKNLHIHRDFVSDDKNFFLLTD</sequence>
<dbReference type="SMART" id="SM00516">
    <property type="entry name" value="SEC14"/>
    <property type="match status" value="1"/>
</dbReference>
<evidence type="ECO:0000313" key="2">
    <source>
        <dbReference type="EMBL" id="CAG9805310.1"/>
    </source>
</evidence>
<name>A0A9N9RY50_9DIPT</name>
<dbReference type="GO" id="GO:1902936">
    <property type="term" value="F:phosphatidylinositol bisphosphate binding"/>
    <property type="evidence" value="ECO:0007669"/>
    <property type="project" value="TreeGrafter"/>
</dbReference>
<accession>A0A9N9RY50</accession>
<dbReference type="SUPFAM" id="SSF46938">
    <property type="entry name" value="CRAL/TRIO N-terminal domain"/>
    <property type="match status" value="1"/>
</dbReference>
<dbReference type="SUPFAM" id="SSF52087">
    <property type="entry name" value="CRAL/TRIO domain"/>
    <property type="match status" value="1"/>
</dbReference>
<reference evidence="2" key="2">
    <citation type="submission" date="2022-10" db="EMBL/GenBank/DDBJ databases">
        <authorList>
            <consortium name="ENA_rothamsted_submissions"/>
            <consortium name="culmorum"/>
            <person name="King R."/>
        </authorList>
    </citation>
    <scope>NUCLEOTIDE SEQUENCE</scope>
</reference>
<feature type="domain" description="CRAL-TRIO" evidence="1">
    <location>
        <begin position="103"/>
        <end position="242"/>
    </location>
</feature>
<dbReference type="InterPro" id="IPR036865">
    <property type="entry name" value="CRAL-TRIO_dom_sf"/>
</dbReference>
<evidence type="ECO:0000313" key="3">
    <source>
        <dbReference type="Proteomes" id="UP001153620"/>
    </source>
</evidence>
<dbReference type="EMBL" id="OU895878">
    <property type="protein sequence ID" value="CAG9805310.1"/>
    <property type="molecule type" value="Genomic_DNA"/>
</dbReference>
<dbReference type="Pfam" id="PF00650">
    <property type="entry name" value="CRAL_TRIO"/>
    <property type="match status" value="1"/>
</dbReference>
<reference evidence="2" key="1">
    <citation type="submission" date="2022-01" db="EMBL/GenBank/DDBJ databases">
        <authorList>
            <person name="King R."/>
        </authorList>
    </citation>
    <scope>NUCLEOTIDE SEQUENCE</scope>
</reference>
<dbReference type="InterPro" id="IPR001251">
    <property type="entry name" value="CRAL-TRIO_dom"/>
</dbReference>
<evidence type="ECO:0000259" key="1">
    <source>
        <dbReference type="PROSITE" id="PS50191"/>
    </source>
</evidence>
<dbReference type="InterPro" id="IPR036273">
    <property type="entry name" value="CRAL/TRIO_N_dom_sf"/>
</dbReference>
<organism evidence="2 3">
    <name type="scientific">Chironomus riparius</name>
    <dbReference type="NCBI Taxonomy" id="315576"/>
    <lineage>
        <taxon>Eukaryota</taxon>
        <taxon>Metazoa</taxon>
        <taxon>Ecdysozoa</taxon>
        <taxon>Arthropoda</taxon>
        <taxon>Hexapoda</taxon>
        <taxon>Insecta</taxon>
        <taxon>Pterygota</taxon>
        <taxon>Neoptera</taxon>
        <taxon>Endopterygota</taxon>
        <taxon>Diptera</taxon>
        <taxon>Nematocera</taxon>
        <taxon>Chironomoidea</taxon>
        <taxon>Chironomidae</taxon>
        <taxon>Chironominae</taxon>
        <taxon>Chironomus</taxon>
    </lineage>
</organism>
<dbReference type="Proteomes" id="UP001153620">
    <property type="component" value="Chromosome 2"/>
</dbReference>
<dbReference type="OrthoDB" id="1434354at2759"/>
<dbReference type="GO" id="GO:0016020">
    <property type="term" value="C:membrane"/>
    <property type="evidence" value="ECO:0007669"/>
    <property type="project" value="TreeGrafter"/>
</dbReference>
<dbReference type="PROSITE" id="PS50191">
    <property type="entry name" value="CRAL_TRIO"/>
    <property type="match status" value="1"/>
</dbReference>
<dbReference type="PANTHER" id="PTHR10174:SF222">
    <property type="entry name" value="GH10083P-RELATED"/>
    <property type="match status" value="1"/>
</dbReference>
<dbReference type="AlphaFoldDB" id="A0A9N9RY50"/>
<dbReference type="CDD" id="cd00170">
    <property type="entry name" value="SEC14"/>
    <property type="match status" value="1"/>
</dbReference>
<dbReference type="Gene3D" id="3.40.525.10">
    <property type="entry name" value="CRAL-TRIO lipid binding domain"/>
    <property type="match status" value="1"/>
</dbReference>
<keyword evidence="3" id="KW-1185">Reference proteome</keyword>